<accession>A0AAV0CDI2</accession>
<name>A0AAV0CDI2_9ASTE</name>
<comment type="caution">
    <text evidence="1">The sequence shown here is derived from an EMBL/GenBank/DDBJ whole genome shotgun (WGS) entry which is preliminary data.</text>
</comment>
<evidence type="ECO:0000313" key="1">
    <source>
        <dbReference type="EMBL" id="CAH9072180.1"/>
    </source>
</evidence>
<gene>
    <name evidence="1" type="ORF">CEPIT_LOCUS4229</name>
</gene>
<dbReference type="EMBL" id="CAMAPF010000021">
    <property type="protein sequence ID" value="CAH9072180.1"/>
    <property type="molecule type" value="Genomic_DNA"/>
</dbReference>
<reference evidence="1" key="1">
    <citation type="submission" date="2022-07" db="EMBL/GenBank/DDBJ databases">
        <authorList>
            <person name="Macas J."/>
            <person name="Novak P."/>
            <person name="Neumann P."/>
        </authorList>
    </citation>
    <scope>NUCLEOTIDE SEQUENCE</scope>
</reference>
<proteinExistence type="predicted"/>
<dbReference type="Proteomes" id="UP001152523">
    <property type="component" value="Unassembled WGS sequence"/>
</dbReference>
<dbReference type="AlphaFoldDB" id="A0AAV0CDI2"/>
<evidence type="ECO:0000313" key="2">
    <source>
        <dbReference type="Proteomes" id="UP001152523"/>
    </source>
</evidence>
<keyword evidence="2" id="KW-1185">Reference proteome</keyword>
<sequence>MFITSLRNDVIIVKDLPPTLKNAKKRKGSPTFKPRITTTPAFYISEVIPQLRKTNAAGLILSDGGSLQANVNEPSDGIDDDCESSRDEVSSISSYSTMKKNIHTSISTAFMCQRPQMVAIEVPKVEVG</sequence>
<organism evidence="1 2">
    <name type="scientific">Cuscuta epithymum</name>
    <dbReference type="NCBI Taxonomy" id="186058"/>
    <lineage>
        <taxon>Eukaryota</taxon>
        <taxon>Viridiplantae</taxon>
        <taxon>Streptophyta</taxon>
        <taxon>Embryophyta</taxon>
        <taxon>Tracheophyta</taxon>
        <taxon>Spermatophyta</taxon>
        <taxon>Magnoliopsida</taxon>
        <taxon>eudicotyledons</taxon>
        <taxon>Gunneridae</taxon>
        <taxon>Pentapetalae</taxon>
        <taxon>asterids</taxon>
        <taxon>lamiids</taxon>
        <taxon>Solanales</taxon>
        <taxon>Convolvulaceae</taxon>
        <taxon>Cuscuteae</taxon>
        <taxon>Cuscuta</taxon>
        <taxon>Cuscuta subgen. Cuscuta</taxon>
    </lineage>
</organism>
<protein>
    <submittedName>
        <fullName evidence="1">Uncharacterized protein</fullName>
    </submittedName>
</protein>